<dbReference type="EMBL" id="JAKKPZ010000995">
    <property type="protein sequence ID" value="KAI1691115.1"/>
    <property type="molecule type" value="Genomic_DNA"/>
</dbReference>
<proteinExistence type="predicted"/>
<gene>
    <name evidence="2" type="ORF">DdX_22086</name>
</gene>
<protein>
    <submittedName>
        <fullName evidence="2">Uncharacterized protein</fullName>
    </submittedName>
</protein>
<evidence type="ECO:0000313" key="2">
    <source>
        <dbReference type="EMBL" id="KAI1691115.1"/>
    </source>
</evidence>
<comment type="caution">
    <text evidence="2">The sequence shown here is derived from an EMBL/GenBank/DDBJ whole genome shotgun (WGS) entry which is preliminary data.</text>
</comment>
<feature type="region of interest" description="Disordered" evidence="1">
    <location>
        <begin position="1"/>
        <end position="29"/>
    </location>
</feature>
<organism evidence="2 3">
    <name type="scientific">Ditylenchus destructor</name>
    <dbReference type="NCBI Taxonomy" id="166010"/>
    <lineage>
        <taxon>Eukaryota</taxon>
        <taxon>Metazoa</taxon>
        <taxon>Ecdysozoa</taxon>
        <taxon>Nematoda</taxon>
        <taxon>Chromadorea</taxon>
        <taxon>Rhabditida</taxon>
        <taxon>Tylenchina</taxon>
        <taxon>Tylenchomorpha</taxon>
        <taxon>Sphaerularioidea</taxon>
        <taxon>Anguinidae</taxon>
        <taxon>Anguininae</taxon>
        <taxon>Ditylenchus</taxon>
    </lineage>
</organism>
<sequence length="84" mass="9151">MISWCRAPSARRPGGCPRHARRRWRPPPPCWAAPQAGGLADHAAGGHDVLGVDAQVEPEVVLAGLHRHDDLLERAFCPRARPGH</sequence>
<dbReference type="AlphaFoldDB" id="A0AAD4QSP9"/>
<name>A0AAD4QSP9_9BILA</name>
<reference evidence="2" key="1">
    <citation type="submission" date="2022-01" db="EMBL/GenBank/DDBJ databases">
        <title>Genome Sequence Resource for Two Populations of Ditylenchus destructor, the Migratory Endoparasitic Phytonematode.</title>
        <authorList>
            <person name="Zhang H."/>
            <person name="Lin R."/>
            <person name="Xie B."/>
        </authorList>
    </citation>
    <scope>NUCLEOTIDE SEQUENCE</scope>
    <source>
        <strain evidence="2">BazhouSP</strain>
    </source>
</reference>
<dbReference type="Proteomes" id="UP001201812">
    <property type="component" value="Unassembled WGS sequence"/>
</dbReference>
<keyword evidence="3" id="KW-1185">Reference proteome</keyword>
<evidence type="ECO:0000313" key="3">
    <source>
        <dbReference type="Proteomes" id="UP001201812"/>
    </source>
</evidence>
<accession>A0AAD4QSP9</accession>
<evidence type="ECO:0000256" key="1">
    <source>
        <dbReference type="SAM" id="MobiDB-lite"/>
    </source>
</evidence>